<name>A0A2M9HKE5_9BIFI</name>
<accession>A0A2M9HKE5</accession>
<organism evidence="3 4">
    <name type="scientific">Bifidobacterium felsineum</name>
    <dbReference type="NCBI Taxonomy" id="2045440"/>
    <lineage>
        <taxon>Bacteria</taxon>
        <taxon>Bacillati</taxon>
        <taxon>Actinomycetota</taxon>
        <taxon>Actinomycetes</taxon>
        <taxon>Bifidobacteriales</taxon>
        <taxon>Bifidobacteriaceae</taxon>
        <taxon>Bifidobacterium</taxon>
    </lineage>
</organism>
<evidence type="ECO:0000256" key="2">
    <source>
        <dbReference type="SAM" id="Phobius"/>
    </source>
</evidence>
<evidence type="ECO:0000313" key="4">
    <source>
        <dbReference type="Proteomes" id="UP000229239"/>
    </source>
</evidence>
<evidence type="ECO:0000313" key="3">
    <source>
        <dbReference type="EMBL" id="PJM77279.1"/>
    </source>
</evidence>
<keyword evidence="2" id="KW-0472">Membrane</keyword>
<gene>
    <name evidence="3" type="ORF">CSQ86_05190</name>
</gene>
<keyword evidence="1" id="KW-0175">Coiled coil</keyword>
<proteinExistence type="predicted"/>
<protein>
    <submittedName>
        <fullName evidence="3">Uncharacterized protein</fullName>
    </submittedName>
</protein>
<keyword evidence="2" id="KW-1133">Transmembrane helix</keyword>
<feature type="coiled-coil region" evidence="1">
    <location>
        <begin position="65"/>
        <end position="92"/>
    </location>
</feature>
<keyword evidence="2" id="KW-0812">Transmembrane</keyword>
<dbReference type="RefSeq" id="WP_100494040.1">
    <property type="nucleotide sequence ID" value="NZ_PEBJ01000002.1"/>
</dbReference>
<dbReference type="EMBL" id="PEBJ01000002">
    <property type="protein sequence ID" value="PJM77279.1"/>
    <property type="molecule type" value="Genomic_DNA"/>
</dbReference>
<feature type="transmembrane region" description="Helical" evidence="2">
    <location>
        <begin position="6"/>
        <end position="31"/>
    </location>
</feature>
<dbReference type="AlphaFoldDB" id="A0A2M9HKE5"/>
<evidence type="ECO:0000256" key="1">
    <source>
        <dbReference type="SAM" id="Coils"/>
    </source>
</evidence>
<reference evidence="4" key="1">
    <citation type="submission" date="2017-10" db="EMBL/GenBank/DDBJ databases">
        <title>Draft genome sequences of strains TRE 1, TRE 9, TRE H and TRI 7, isolated from tamarins, belonging to four potential novel Bifidobacterium species.</title>
        <authorList>
            <person name="Mattarelli P."/>
            <person name="Modesto M."/>
            <person name="Puglisi E."/>
            <person name="Morelli L."/>
            <person name="Bonetti A."/>
            <person name="Spezio C."/>
            <person name="Sandri C."/>
        </authorList>
    </citation>
    <scope>NUCLEOTIDE SEQUENCE [LARGE SCALE GENOMIC DNA]</scope>
    <source>
        <strain evidence="4">TREH</strain>
    </source>
</reference>
<dbReference type="Proteomes" id="UP000229239">
    <property type="component" value="Unassembled WGS sequence"/>
</dbReference>
<comment type="caution">
    <text evidence="3">The sequence shown here is derived from an EMBL/GenBank/DDBJ whole genome shotgun (WGS) entry which is preliminary data.</text>
</comment>
<dbReference type="OrthoDB" id="3232632at2"/>
<sequence length="232" mass="25441">MREGSGFWRIVGMIVAVIAAVALAFGVAFAIGRATKDPTTDQTYLALAAQTKKVKGETAENRKKTKDLTEERDDLRKKVVEQQKQLDEDKKLYQQYAADVQAGQPGLIVESISPDIDPWYTELGGGIDLYYYPRITIRNNTGHVMYSAYVDYQIIGKDGAVLDGDESAYASNIVVYPGKTVVVEDMVKDAGFSGATIKPTKFEASVTSTKYPDSTESIDGQYTEDVKTAVIP</sequence>
<keyword evidence="4" id="KW-1185">Reference proteome</keyword>